<dbReference type="SUPFAM" id="SSF56784">
    <property type="entry name" value="HAD-like"/>
    <property type="match status" value="1"/>
</dbReference>
<dbReference type="AlphaFoldDB" id="W0SDC7"/>
<organism evidence="1 2">
    <name type="scientific">Sulfuritalea hydrogenivorans sk43H</name>
    <dbReference type="NCBI Taxonomy" id="1223802"/>
    <lineage>
        <taxon>Bacteria</taxon>
        <taxon>Pseudomonadati</taxon>
        <taxon>Pseudomonadota</taxon>
        <taxon>Betaproteobacteria</taxon>
        <taxon>Nitrosomonadales</taxon>
        <taxon>Sterolibacteriaceae</taxon>
        <taxon>Sulfuritalea</taxon>
    </lineage>
</organism>
<dbReference type="Pfam" id="PF08282">
    <property type="entry name" value="Hydrolase_3"/>
    <property type="match status" value="1"/>
</dbReference>
<dbReference type="NCBIfam" id="TIGR01484">
    <property type="entry name" value="HAD-SF-IIB"/>
    <property type="match status" value="1"/>
</dbReference>
<sequence length="266" mass="28903">MRPLAELSSQVRSRIVGVLADIDDTITSDGRLTAAAYMALERLYAAGIMVIPVTGRPAGWCDHIARMWPVDAVIGENGAFWMRYDGKAKRLRTVFVGQPPADRQSRIEAIAAEILAAVPGCALASDQFCRVADLAIDFCEDVAPLPRASVDAIVQRMEAAGMRAKVSSIHVNGWFGDYDKLSTTRRMQAEEFGISLENPVERERWIFVGDSPNDVPMFGFFPNSVGVANVLDFADRLEATPAWITGARSGAGFVELAEALLAARKA</sequence>
<proteinExistence type="predicted"/>
<dbReference type="Proteomes" id="UP000031637">
    <property type="component" value="Chromosome"/>
</dbReference>
<dbReference type="KEGG" id="shd:SUTH_01261"/>
<dbReference type="GO" id="GO:0016791">
    <property type="term" value="F:phosphatase activity"/>
    <property type="evidence" value="ECO:0007669"/>
    <property type="project" value="UniProtKB-ARBA"/>
</dbReference>
<dbReference type="EMBL" id="AP012547">
    <property type="protein sequence ID" value="BAO29061.1"/>
    <property type="molecule type" value="Genomic_DNA"/>
</dbReference>
<name>W0SDC7_9PROT</name>
<accession>W0SDC7</accession>
<keyword evidence="2" id="KW-1185">Reference proteome</keyword>
<dbReference type="InterPro" id="IPR006379">
    <property type="entry name" value="HAD-SF_hydro_IIB"/>
</dbReference>
<dbReference type="OrthoDB" id="5292903at2"/>
<dbReference type="Gene3D" id="3.40.50.1000">
    <property type="entry name" value="HAD superfamily/HAD-like"/>
    <property type="match status" value="2"/>
</dbReference>
<reference evidence="1 2" key="1">
    <citation type="journal article" date="2014" name="Syst. Appl. Microbiol.">
        <title>Complete genomes of freshwater sulfur oxidizers Sulfuricella denitrificans skB26 and Sulfuritalea hydrogenivorans sk43H: genetic insights into the sulfur oxidation pathway of betaproteobacteria.</title>
        <authorList>
            <person name="Watanabe T."/>
            <person name="Kojima H."/>
            <person name="Fukui M."/>
        </authorList>
    </citation>
    <scope>NUCLEOTIDE SEQUENCE [LARGE SCALE GENOMIC DNA]</scope>
    <source>
        <strain evidence="1">DSM22779</strain>
    </source>
</reference>
<gene>
    <name evidence="1" type="ORF">SUTH_01261</name>
</gene>
<dbReference type="HOGENOM" id="CLU_075026_0_0_4"/>
<dbReference type="STRING" id="1223802.SUTH_01261"/>
<dbReference type="InterPro" id="IPR036412">
    <property type="entry name" value="HAD-like_sf"/>
</dbReference>
<dbReference type="InterPro" id="IPR023214">
    <property type="entry name" value="HAD_sf"/>
</dbReference>
<evidence type="ECO:0000313" key="1">
    <source>
        <dbReference type="EMBL" id="BAO29061.1"/>
    </source>
</evidence>
<evidence type="ECO:0000313" key="2">
    <source>
        <dbReference type="Proteomes" id="UP000031637"/>
    </source>
</evidence>
<keyword evidence="1" id="KW-0378">Hydrolase</keyword>
<protein>
    <submittedName>
        <fullName evidence="1">Putative hydrolase (HAD superfamily protein)</fullName>
    </submittedName>
</protein>